<keyword evidence="4" id="KW-1185">Reference proteome</keyword>
<accession>Q1AYG6</accession>
<evidence type="ECO:0000256" key="2">
    <source>
        <dbReference type="SAM" id="Phobius"/>
    </source>
</evidence>
<feature type="transmembrane region" description="Helical" evidence="2">
    <location>
        <begin position="44"/>
        <end position="66"/>
    </location>
</feature>
<proteinExistence type="predicted"/>
<feature type="region of interest" description="Disordered" evidence="1">
    <location>
        <begin position="197"/>
        <end position="219"/>
    </location>
</feature>
<evidence type="ECO:0000313" key="4">
    <source>
        <dbReference type="Proteomes" id="UP000006637"/>
    </source>
</evidence>
<dbReference type="AlphaFoldDB" id="Q1AYG6"/>
<keyword evidence="2" id="KW-1133">Transmembrane helix</keyword>
<dbReference type="Proteomes" id="UP000006637">
    <property type="component" value="Chromosome"/>
</dbReference>
<reference evidence="3 4" key="1">
    <citation type="submission" date="2006-06" db="EMBL/GenBank/DDBJ databases">
        <title>Complete sequence of Rubrobacter xylanophilus DSM 9941.</title>
        <authorList>
            <consortium name="US DOE Joint Genome Institute"/>
            <person name="Copeland A."/>
            <person name="Lucas S."/>
            <person name="Lapidus A."/>
            <person name="Barry K."/>
            <person name="Detter J.C."/>
            <person name="Glavina del Rio T."/>
            <person name="Hammon N."/>
            <person name="Israni S."/>
            <person name="Dalin E."/>
            <person name="Tice H."/>
            <person name="Pitluck S."/>
            <person name="Munk A.C."/>
            <person name="Brettin T."/>
            <person name="Bruce D."/>
            <person name="Han C."/>
            <person name="Tapia R."/>
            <person name="Gilna P."/>
            <person name="Schmutz J."/>
            <person name="Larimer F."/>
            <person name="Land M."/>
            <person name="Hauser L."/>
            <person name="Kyrpides N."/>
            <person name="Lykidis A."/>
            <person name="da Costa M.S."/>
            <person name="Rainey F.A."/>
            <person name="Empadinhas N."/>
            <person name="Jolivet E."/>
            <person name="Battista J.R."/>
            <person name="Richardson P."/>
        </authorList>
    </citation>
    <scope>NUCLEOTIDE SEQUENCE [LARGE SCALE GENOMIC DNA]</scope>
    <source>
        <strain evidence="4">DSM 9941 / NBRC 16129 / PRD-1</strain>
    </source>
</reference>
<dbReference type="Pfam" id="PF11303">
    <property type="entry name" value="DUF3105"/>
    <property type="match status" value="1"/>
</dbReference>
<sequence length="219" mass="23654">MNGTTAPRRLRASISGGTKSYTAERFGALGRIRREPRGGGRMNAVYLVAGGIVLALIVAFAVFAVLDSRRGGGEIAGVRSYDVGPGNRHTRGEVDYEQTPPAGGVHSPVWQNCGFYEEPVRDENAVHSLEHGAVWITYRPDLPREQVERLRELARSQTYVLVSPYPGLPAPVVASAWGKQLRLDSAEDGRLEQFVRAYRQGPQTPEPGAACTGGVGEPS</sequence>
<gene>
    <name evidence="3" type="ordered locus">Rxyl_0591</name>
</gene>
<keyword evidence="2" id="KW-0472">Membrane</keyword>
<name>Q1AYG6_RUBXD</name>
<evidence type="ECO:0008006" key="5">
    <source>
        <dbReference type="Google" id="ProtNLM"/>
    </source>
</evidence>
<dbReference type="InterPro" id="IPR021454">
    <property type="entry name" value="DUF3105"/>
</dbReference>
<dbReference type="STRING" id="266117.Rxyl_0591"/>
<protein>
    <recommendedName>
        <fullName evidence="5">DUF3105 domain-containing protein</fullName>
    </recommendedName>
</protein>
<organism evidence="3 4">
    <name type="scientific">Rubrobacter xylanophilus (strain DSM 9941 / JCM 11954 / NBRC 16129 / PRD-1)</name>
    <dbReference type="NCBI Taxonomy" id="266117"/>
    <lineage>
        <taxon>Bacteria</taxon>
        <taxon>Bacillati</taxon>
        <taxon>Actinomycetota</taxon>
        <taxon>Rubrobacteria</taxon>
        <taxon>Rubrobacterales</taxon>
        <taxon>Rubrobacteraceae</taxon>
        <taxon>Rubrobacter</taxon>
    </lineage>
</organism>
<dbReference type="KEGG" id="rxy:Rxyl_0591"/>
<dbReference type="HOGENOM" id="CLU_069355_1_0_11"/>
<dbReference type="PhylomeDB" id="Q1AYG6"/>
<dbReference type="eggNOG" id="COG3415">
    <property type="taxonomic scope" value="Bacteria"/>
</dbReference>
<dbReference type="EMBL" id="CP000386">
    <property type="protein sequence ID" value="ABG03562.1"/>
    <property type="molecule type" value="Genomic_DNA"/>
</dbReference>
<evidence type="ECO:0000313" key="3">
    <source>
        <dbReference type="EMBL" id="ABG03562.1"/>
    </source>
</evidence>
<evidence type="ECO:0000256" key="1">
    <source>
        <dbReference type="SAM" id="MobiDB-lite"/>
    </source>
</evidence>
<keyword evidence="2" id="KW-0812">Transmembrane</keyword>